<dbReference type="Gene3D" id="3.10.580.10">
    <property type="entry name" value="CBS-domain"/>
    <property type="match status" value="1"/>
</dbReference>
<dbReference type="InterPro" id="IPR046342">
    <property type="entry name" value="CBS_dom_sf"/>
</dbReference>
<keyword evidence="1 2" id="KW-0129">CBS domain</keyword>
<dbReference type="InterPro" id="IPR000644">
    <property type="entry name" value="CBS_dom"/>
</dbReference>
<feature type="domain" description="CBS" evidence="3">
    <location>
        <begin position="7"/>
        <end position="64"/>
    </location>
</feature>
<accession>A0A7X0NFJ3</accession>
<dbReference type="InterPro" id="IPR051257">
    <property type="entry name" value="Diverse_CBS-Domain"/>
</dbReference>
<organism evidence="4 5">
    <name type="scientific">Thalassotalea piscium</name>
    <dbReference type="NCBI Taxonomy" id="1230533"/>
    <lineage>
        <taxon>Bacteria</taxon>
        <taxon>Pseudomonadati</taxon>
        <taxon>Pseudomonadota</taxon>
        <taxon>Gammaproteobacteria</taxon>
        <taxon>Alteromonadales</taxon>
        <taxon>Colwelliaceae</taxon>
        <taxon>Thalassotalea</taxon>
    </lineage>
</organism>
<dbReference type="CDD" id="cd04584">
    <property type="entry name" value="CBS_pair_AcuB_like"/>
    <property type="match status" value="1"/>
</dbReference>
<keyword evidence="5" id="KW-1185">Reference proteome</keyword>
<gene>
    <name evidence="4" type="ORF">HNQ55_001037</name>
</gene>
<protein>
    <submittedName>
        <fullName evidence="4">Acetoin utilization protein AcuB</fullName>
    </submittedName>
</protein>
<proteinExistence type="predicted"/>
<dbReference type="Pfam" id="PF00571">
    <property type="entry name" value="CBS"/>
    <property type="match status" value="2"/>
</dbReference>
<dbReference type="SMART" id="SM00116">
    <property type="entry name" value="CBS"/>
    <property type="match status" value="2"/>
</dbReference>
<dbReference type="Proteomes" id="UP000537141">
    <property type="component" value="Unassembled WGS sequence"/>
</dbReference>
<evidence type="ECO:0000256" key="1">
    <source>
        <dbReference type="ARBA" id="ARBA00023122"/>
    </source>
</evidence>
<dbReference type="EMBL" id="JACHHU010000006">
    <property type="protein sequence ID" value="MBB6542538.1"/>
    <property type="molecule type" value="Genomic_DNA"/>
</dbReference>
<comment type="caution">
    <text evidence="4">The sequence shown here is derived from an EMBL/GenBank/DDBJ whole genome shotgun (WGS) entry which is preliminary data.</text>
</comment>
<name>A0A7X0NFJ3_9GAMM</name>
<feature type="domain" description="CBS" evidence="3">
    <location>
        <begin position="81"/>
        <end position="136"/>
    </location>
</feature>
<dbReference type="RefSeq" id="WP_184423317.1">
    <property type="nucleotide sequence ID" value="NZ_AP027362.1"/>
</dbReference>
<evidence type="ECO:0000256" key="2">
    <source>
        <dbReference type="PROSITE-ProRule" id="PRU00703"/>
    </source>
</evidence>
<evidence type="ECO:0000313" key="5">
    <source>
        <dbReference type="Proteomes" id="UP000537141"/>
    </source>
</evidence>
<dbReference type="PANTHER" id="PTHR43080">
    <property type="entry name" value="CBS DOMAIN-CONTAINING PROTEIN CBSX3, MITOCHONDRIAL"/>
    <property type="match status" value="1"/>
</dbReference>
<dbReference type="PROSITE" id="PS51371">
    <property type="entry name" value="CBS"/>
    <property type="match status" value="2"/>
</dbReference>
<dbReference type="AlphaFoldDB" id="A0A7X0NFJ3"/>
<reference evidence="4 5" key="1">
    <citation type="submission" date="2020-08" db="EMBL/GenBank/DDBJ databases">
        <title>Genomic Encyclopedia of Type Strains, Phase IV (KMG-IV): sequencing the most valuable type-strain genomes for metagenomic binning, comparative biology and taxonomic classification.</title>
        <authorList>
            <person name="Goeker M."/>
        </authorList>
    </citation>
    <scope>NUCLEOTIDE SEQUENCE [LARGE SCALE GENOMIC DNA]</scope>
    <source>
        <strain evidence="4 5">DSM 26287</strain>
    </source>
</reference>
<evidence type="ECO:0000259" key="3">
    <source>
        <dbReference type="PROSITE" id="PS51371"/>
    </source>
</evidence>
<sequence length="136" mass="15129">MNITKIMSTSLVSVSMDDTLSVVKDIFDKNKFHHVLVVESNKLCGVISDRDLLKAISPNIGTASETTKDIATLNKRAHQVLSRKLVTLTPDACVYDAIDLFNNNKISCIPIVDEANKPVGFVSWRDIFKVIKKPKK</sequence>
<dbReference type="SUPFAM" id="SSF54631">
    <property type="entry name" value="CBS-domain pair"/>
    <property type="match status" value="1"/>
</dbReference>
<dbReference type="PANTHER" id="PTHR43080:SF2">
    <property type="entry name" value="CBS DOMAIN-CONTAINING PROTEIN"/>
    <property type="match status" value="1"/>
</dbReference>
<evidence type="ECO:0000313" key="4">
    <source>
        <dbReference type="EMBL" id="MBB6542538.1"/>
    </source>
</evidence>